<proteinExistence type="predicted"/>
<dbReference type="EMBL" id="LAZR01000834">
    <property type="protein sequence ID" value="KKN56719.1"/>
    <property type="molecule type" value="Genomic_DNA"/>
</dbReference>
<gene>
    <name evidence="1" type="ORF">LCGC14_0569480</name>
</gene>
<protein>
    <submittedName>
        <fullName evidence="1">Uncharacterized protein</fullName>
    </submittedName>
</protein>
<name>A0A0F9RPP7_9ZZZZ</name>
<dbReference type="AlphaFoldDB" id="A0A0F9RPP7"/>
<organism evidence="1">
    <name type="scientific">marine sediment metagenome</name>
    <dbReference type="NCBI Taxonomy" id="412755"/>
    <lineage>
        <taxon>unclassified sequences</taxon>
        <taxon>metagenomes</taxon>
        <taxon>ecological metagenomes</taxon>
    </lineage>
</organism>
<comment type="caution">
    <text evidence="1">The sequence shown here is derived from an EMBL/GenBank/DDBJ whole genome shotgun (WGS) entry which is preliminary data.</text>
</comment>
<accession>A0A0F9RPP7</accession>
<reference evidence="1" key="1">
    <citation type="journal article" date="2015" name="Nature">
        <title>Complex archaea that bridge the gap between prokaryotes and eukaryotes.</title>
        <authorList>
            <person name="Spang A."/>
            <person name="Saw J.H."/>
            <person name="Jorgensen S.L."/>
            <person name="Zaremba-Niedzwiedzka K."/>
            <person name="Martijn J."/>
            <person name="Lind A.E."/>
            <person name="van Eijk R."/>
            <person name="Schleper C."/>
            <person name="Guy L."/>
            <person name="Ettema T.J."/>
        </authorList>
    </citation>
    <scope>NUCLEOTIDE SEQUENCE</scope>
</reference>
<sequence length="61" mass="7230">MDSIDPDRIKTIFLLMEYDELTEWELGFVESVEKQFNANGELTEPQYDKLEEVFERAAERA</sequence>
<evidence type="ECO:0000313" key="1">
    <source>
        <dbReference type="EMBL" id="KKN56719.1"/>
    </source>
</evidence>